<dbReference type="Proteomes" id="UP000091857">
    <property type="component" value="Chromosome 12"/>
</dbReference>
<proteinExistence type="predicted"/>
<comment type="caution">
    <text evidence="1">The sequence shown here is derived from an EMBL/GenBank/DDBJ whole genome shotgun (WGS) entry which is preliminary data.</text>
</comment>
<dbReference type="EMBL" id="CM004398">
    <property type="protein sequence ID" value="KAG8642267.1"/>
    <property type="molecule type" value="Genomic_DNA"/>
</dbReference>
<reference evidence="2" key="1">
    <citation type="journal article" date="2016" name="Nat. Biotechnol.">
        <title>Sequencing wild and cultivated cassava and related species reveals extensive interspecific hybridization and genetic diversity.</title>
        <authorList>
            <person name="Bredeson J.V."/>
            <person name="Lyons J.B."/>
            <person name="Prochnik S.E."/>
            <person name="Wu G.A."/>
            <person name="Ha C.M."/>
            <person name="Edsinger-Gonzales E."/>
            <person name="Grimwood J."/>
            <person name="Schmutz J."/>
            <person name="Rabbi I.Y."/>
            <person name="Egesi C."/>
            <person name="Nauluvula P."/>
            <person name="Lebot V."/>
            <person name="Ndunguru J."/>
            <person name="Mkamilo G."/>
            <person name="Bart R.S."/>
            <person name="Setter T.L."/>
            <person name="Gleadow R.M."/>
            <person name="Kulakow P."/>
            <person name="Ferguson M.E."/>
            <person name="Rounsley S."/>
            <person name="Rokhsar D.S."/>
        </authorList>
    </citation>
    <scope>NUCLEOTIDE SEQUENCE [LARGE SCALE GENOMIC DNA]</scope>
    <source>
        <strain evidence="2">cv. AM560-2</strain>
    </source>
</reference>
<accession>A0ACB7GPZ2</accession>
<organism evidence="1 2">
    <name type="scientific">Manihot esculenta</name>
    <name type="common">Cassava</name>
    <name type="synonym">Jatropha manihot</name>
    <dbReference type="NCBI Taxonomy" id="3983"/>
    <lineage>
        <taxon>Eukaryota</taxon>
        <taxon>Viridiplantae</taxon>
        <taxon>Streptophyta</taxon>
        <taxon>Embryophyta</taxon>
        <taxon>Tracheophyta</taxon>
        <taxon>Spermatophyta</taxon>
        <taxon>Magnoliopsida</taxon>
        <taxon>eudicotyledons</taxon>
        <taxon>Gunneridae</taxon>
        <taxon>Pentapetalae</taxon>
        <taxon>rosids</taxon>
        <taxon>fabids</taxon>
        <taxon>Malpighiales</taxon>
        <taxon>Euphorbiaceae</taxon>
        <taxon>Crotonoideae</taxon>
        <taxon>Manihoteae</taxon>
        <taxon>Manihot</taxon>
    </lineage>
</organism>
<evidence type="ECO:0000313" key="1">
    <source>
        <dbReference type="EMBL" id="KAG8642267.1"/>
    </source>
</evidence>
<sequence length="807" mass="91063">MGPHRVHNFVCYHVALQLQTHCLFEILPPSIYSRLLSCNTTLLHRPYCHRKMRDLPLKSEIGLNGDKYNHFVLLMKDSKTICRAQCLDDPPVKVPRRWNLHDIVSRSSLNIDCQLPHFLLRPAALCSRDENEWKRFLSHLQKRDSVGIAKFDFCEFYVLPPDEAYNFSHARVAYRLDKYSGQKHCESGPSQLVSVIVPSTVADTTEACLFKRTSLNPTEICGNSSTISPSHDVEFAAGKGGHLQSKGVGFNENNGVPDVKLPHSIGDNCGSVPTDRCQPCAVKQDRPLEKNYVRADPSYLQTLGQAHSGWIFGAIAELVDNSRDAKASRLDISVEIIYSKRAGKDIPMLSVIDDGQGMTHQDIVRMTCFGHKQPDIDDPDHIGRFGVGFKTGAMRLGRDALVLTQTADSRSIAFLSQSLNEGKDNLEIPIVSYCRKGQFMEVDRNVQSKALAKYNLKTIKEFSPFDKYLIGEKAGLFHGKCTGTQIYIWNLDKWGSNYCLDWTDGLTGGSSFHQGDILIRSRRVRSRPGQMSQKVLLDYSLRSYLEVIFLVPRMRMYVQGSLVKSRPLANSLSNTYQASAVIMGKHVQVTLGRSQLEWEQANCGMFLYWHGRLIEAYKRVGGMTYNGEVGRGVIGVIDVTELMNEGNGHVWVHSNKQGFLDCESYALLEEWLGKEADEYWDKNYDTVLLKKGGYLHKPDHEWVQCDKCRKWRMLSSGFDSKNLPTEWFCYMEPFKGSCEIPEQKVESGVITVSAKRSGYGSRDVEGDATITPEGDIDENFDGTQKNDRKGLKRNRKGLSRSCKKVVS</sequence>
<gene>
    <name evidence="1" type="ORF">MANES_12G073200v8</name>
</gene>
<keyword evidence="2" id="KW-1185">Reference proteome</keyword>
<name>A0ACB7GPZ2_MANES</name>
<protein>
    <submittedName>
        <fullName evidence="1">Uncharacterized protein</fullName>
    </submittedName>
</protein>
<evidence type="ECO:0000313" key="2">
    <source>
        <dbReference type="Proteomes" id="UP000091857"/>
    </source>
</evidence>